<name>A0ABD2R8E5_9SOLN</name>
<dbReference type="FunFam" id="3.40.50.2000:FF:000056">
    <property type="entry name" value="Glycosyltransferase"/>
    <property type="match status" value="1"/>
</dbReference>
<sequence>KNKKTTMAKSNLKPHAIVIPCPFQGHINPSIHLSLKLATKGFTITFINTKYTHAQITKSQQLDQTPNIFAKFQELGLDIHYQTFSDGFPLEFDRFSGSNTEVFWEGLLLNYPFHLDEIVGKLVELENPRPTCLIVDTFYAWGTAIANKYGLVSVSFFTQPALVFTIDYHLDLLVKNGHFGSIDNRKDTIDYLPGISEINPSDLPSYFQTKESSTILHQIIYKGFEDAKKSDIIICNTIQELESKVISTFQEKTKKLFFAIGPIFHDHQVNSSKNVKISKSFWPESNCLEWLNTKPKSLVLYFSLGSLCSLSKEDVMEFAQGILLSKVDYFIWVLRPNLAIMNETNNYLPAGFQENVDRMLIVPWCDQQAVLSHSAIGGFLTHCGWNSILESLWASVPMICHPISVDQQTNRKLVVDDWKVGINLCDNYDINNKSIITKEEIAKKINFLMSEENSKDLRKVIKEVKKTMEIALLASGSSEKNFDLFVEDVMAKTKMAIF</sequence>
<dbReference type="AlphaFoldDB" id="A0ABD2R8E5"/>
<dbReference type="EC" id="2.4.1.-" evidence="4"/>
<accession>A0ABD2R8E5</accession>
<organism evidence="5 6">
    <name type="scientific">Solanum stoloniferum</name>
    <dbReference type="NCBI Taxonomy" id="62892"/>
    <lineage>
        <taxon>Eukaryota</taxon>
        <taxon>Viridiplantae</taxon>
        <taxon>Streptophyta</taxon>
        <taxon>Embryophyta</taxon>
        <taxon>Tracheophyta</taxon>
        <taxon>Spermatophyta</taxon>
        <taxon>Magnoliopsida</taxon>
        <taxon>eudicotyledons</taxon>
        <taxon>Gunneridae</taxon>
        <taxon>Pentapetalae</taxon>
        <taxon>asterids</taxon>
        <taxon>lamiids</taxon>
        <taxon>Solanales</taxon>
        <taxon>Solanaceae</taxon>
        <taxon>Solanoideae</taxon>
        <taxon>Solaneae</taxon>
        <taxon>Solanum</taxon>
    </lineage>
</organism>
<dbReference type="Proteomes" id="UP001627284">
    <property type="component" value="Unassembled WGS sequence"/>
</dbReference>
<evidence type="ECO:0000256" key="3">
    <source>
        <dbReference type="RuleBase" id="RU003718"/>
    </source>
</evidence>
<dbReference type="PANTHER" id="PTHR11926">
    <property type="entry name" value="GLUCOSYL/GLUCURONOSYL TRANSFERASES"/>
    <property type="match status" value="1"/>
</dbReference>
<dbReference type="PROSITE" id="PS00375">
    <property type="entry name" value="UDPGT"/>
    <property type="match status" value="1"/>
</dbReference>
<gene>
    <name evidence="5" type="ORF">AABB24_035424</name>
</gene>
<reference evidence="5 6" key="1">
    <citation type="submission" date="2024-05" db="EMBL/GenBank/DDBJ databases">
        <title>De novo assembly of an allotetraploid wild potato.</title>
        <authorList>
            <person name="Hosaka A.J."/>
        </authorList>
    </citation>
    <scope>NUCLEOTIDE SEQUENCE [LARGE SCALE GENOMIC DNA]</scope>
    <source>
        <tissue evidence="5">Young leaves</tissue>
    </source>
</reference>
<dbReference type="CDD" id="cd03784">
    <property type="entry name" value="GT1_Gtf-like"/>
    <property type="match status" value="1"/>
</dbReference>
<dbReference type="Pfam" id="PF00201">
    <property type="entry name" value="UDPGT"/>
    <property type="match status" value="1"/>
</dbReference>
<comment type="similarity">
    <text evidence="1 3">Belongs to the UDP-glycosyltransferase family.</text>
</comment>
<keyword evidence="6" id="KW-1185">Reference proteome</keyword>
<evidence type="ECO:0000256" key="1">
    <source>
        <dbReference type="ARBA" id="ARBA00009995"/>
    </source>
</evidence>
<dbReference type="Gene3D" id="3.40.50.2000">
    <property type="entry name" value="Glycogen Phosphorylase B"/>
    <property type="match status" value="2"/>
</dbReference>
<dbReference type="EMBL" id="JBJKTR010000021">
    <property type="protein sequence ID" value="KAL3327747.1"/>
    <property type="molecule type" value="Genomic_DNA"/>
</dbReference>
<dbReference type="PANTHER" id="PTHR11926:SF774">
    <property type="entry name" value="UDP-GLYCOSYLTRANSFERASE 85A1-RELATED"/>
    <property type="match status" value="1"/>
</dbReference>
<keyword evidence="2 3" id="KW-0808">Transferase</keyword>
<evidence type="ECO:0000256" key="4">
    <source>
        <dbReference type="RuleBase" id="RU362057"/>
    </source>
</evidence>
<protein>
    <recommendedName>
        <fullName evidence="4">Glycosyltransferase</fullName>
        <ecNumber evidence="4">2.4.1.-</ecNumber>
    </recommendedName>
</protein>
<evidence type="ECO:0000256" key="2">
    <source>
        <dbReference type="ARBA" id="ARBA00022679"/>
    </source>
</evidence>
<feature type="non-terminal residue" evidence="5">
    <location>
        <position position="1"/>
    </location>
</feature>
<dbReference type="SUPFAM" id="SSF53756">
    <property type="entry name" value="UDP-Glycosyltransferase/glycogen phosphorylase"/>
    <property type="match status" value="1"/>
</dbReference>
<proteinExistence type="inferred from homology"/>
<evidence type="ECO:0000313" key="6">
    <source>
        <dbReference type="Proteomes" id="UP001627284"/>
    </source>
</evidence>
<evidence type="ECO:0000313" key="5">
    <source>
        <dbReference type="EMBL" id="KAL3327747.1"/>
    </source>
</evidence>
<dbReference type="InterPro" id="IPR002213">
    <property type="entry name" value="UDP_glucos_trans"/>
</dbReference>
<dbReference type="InterPro" id="IPR035595">
    <property type="entry name" value="UDP_glycos_trans_CS"/>
</dbReference>
<comment type="caution">
    <text evidence="5">The sequence shown here is derived from an EMBL/GenBank/DDBJ whole genome shotgun (WGS) entry which is preliminary data.</text>
</comment>
<dbReference type="GO" id="GO:0016757">
    <property type="term" value="F:glycosyltransferase activity"/>
    <property type="evidence" value="ECO:0007669"/>
    <property type="project" value="UniProtKB-KW"/>
</dbReference>
<keyword evidence="3" id="KW-0328">Glycosyltransferase</keyword>